<dbReference type="Proteomes" id="UP000315389">
    <property type="component" value="Unassembled WGS sequence"/>
</dbReference>
<proteinExistence type="predicted"/>
<feature type="signal peptide" evidence="2">
    <location>
        <begin position="1"/>
        <end position="23"/>
    </location>
</feature>
<reference evidence="3 4" key="1">
    <citation type="submission" date="2019-06" db="EMBL/GenBank/DDBJ databases">
        <title>Sequencing the genomes of 1000 actinobacteria strains.</title>
        <authorList>
            <person name="Klenk H.-P."/>
        </authorList>
    </citation>
    <scope>NUCLEOTIDE SEQUENCE [LARGE SCALE GENOMIC DNA]</scope>
    <source>
        <strain evidence="3 4">DSM 4813</strain>
    </source>
</reference>
<evidence type="ECO:0000256" key="2">
    <source>
        <dbReference type="SAM" id="SignalP"/>
    </source>
</evidence>
<feature type="compositionally biased region" description="Gly residues" evidence="1">
    <location>
        <begin position="154"/>
        <end position="182"/>
    </location>
</feature>
<keyword evidence="4" id="KW-1185">Reference proteome</keyword>
<evidence type="ECO:0008006" key="5">
    <source>
        <dbReference type="Google" id="ProtNLM"/>
    </source>
</evidence>
<name>A0A542ZTG1_RARFA</name>
<dbReference type="PROSITE" id="PS51257">
    <property type="entry name" value="PROKAR_LIPOPROTEIN"/>
    <property type="match status" value="1"/>
</dbReference>
<protein>
    <recommendedName>
        <fullName evidence="5">DUF5666 domain-containing protein</fullName>
    </recommendedName>
</protein>
<evidence type="ECO:0000313" key="3">
    <source>
        <dbReference type="EMBL" id="TQL63645.1"/>
    </source>
</evidence>
<feature type="chain" id="PRO_5039605221" description="DUF5666 domain-containing protein" evidence="2">
    <location>
        <begin position="24"/>
        <end position="367"/>
    </location>
</feature>
<dbReference type="OrthoDB" id="4829301at2"/>
<feature type="compositionally biased region" description="Polar residues" evidence="1">
    <location>
        <begin position="126"/>
        <end position="146"/>
    </location>
</feature>
<dbReference type="RefSeq" id="WP_142117969.1">
    <property type="nucleotide sequence ID" value="NZ_BAAASV010000002.1"/>
</dbReference>
<feature type="compositionally biased region" description="Gly residues" evidence="1">
    <location>
        <begin position="343"/>
        <end position="352"/>
    </location>
</feature>
<dbReference type="EMBL" id="VFOS01000001">
    <property type="protein sequence ID" value="TQL63645.1"/>
    <property type="molecule type" value="Genomic_DNA"/>
</dbReference>
<feature type="region of interest" description="Disordered" evidence="1">
    <location>
        <begin position="38"/>
        <end position="66"/>
    </location>
</feature>
<dbReference type="AlphaFoldDB" id="A0A542ZTG1"/>
<gene>
    <name evidence="3" type="ORF">FB461_0112</name>
</gene>
<feature type="compositionally biased region" description="Low complexity" evidence="1">
    <location>
        <begin position="183"/>
        <end position="210"/>
    </location>
</feature>
<evidence type="ECO:0000313" key="4">
    <source>
        <dbReference type="Proteomes" id="UP000315389"/>
    </source>
</evidence>
<sequence>MTTTFSRRPIRAFARFAAFPALGITLALSLAACGDSGDSAAPTASPSSGATQSAGDAPTGGNVTPGVTGEIAAVTGSIAQVQDGDSQTAVTWTDTTAFKARVAGTVDDITVGSCVVASAGFGGDDATSSTEGDESSATFAASTVQVSEPVDGECTGGFGGGFGGGAPGAGGGPGSGTAGGSADGTAGEPPAGGSADAGPDAAGGTPPAASNGTPPDGASGDAGSAQRPSFGGMAVGVVTSIEGETVTVESSLPSGGPAADRAAATDGDAATGSGATSTTPATATFTVASDTSVTTTQDSSADAVIAGQCISATGDQDDSGTLAATTITISQPDESGCVSRPAGRGGAGGGRPGAATQDGATGQGGQA</sequence>
<feature type="region of interest" description="Disordered" evidence="1">
    <location>
        <begin position="246"/>
        <end position="280"/>
    </location>
</feature>
<organism evidence="3 4">
    <name type="scientific">Rarobacter faecitabidus</name>
    <dbReference type="NCBI Taxonomy" id="13243"/>
    <lineage>
        <taxon>Bacteria</taxon>
        <taxon>Bacillati</taxon>
        <taxon>Actinomycetota</taxon>
        <taxon>Actinomycetes</taxon>
        <taxon>Micrococcales</taxon>
        <taxon>Rarobacteraceae</taxon>
        <taxon>Rarobacter</taxon>
    </lineage>
</organism>
<keyword evidence="2" id="KW-0732">Signal</keyword>
<feature type="region of interest" description="Disordered" evidence="1">
    <location>
        <begin position="122"/>
        <end position="231"/>
    </location>
</feature>
<evidence type="ECO:0000256" key="1">
    <source>
        <dbReference type="SAM" id="MobiDB-lite"/>
    </source>
</evidence>
<feature type="region of interest" description="Disordered" evidence="1">
    <location>
        <begin position="327"/>
        <end position="367"/>
    </location>
</feature>
<feature type="compositionally biased region" description="Low complexity" evidence="1">
    <location>
        <begin position="253"/>
        <end position="280"/>
    </location>
</feature>
<accession>A0A542ZTG1</accession>
<comment type="caution">
    <text evidence="3">The sequence shown here is derived from an EMBL/GenBank/DDBJ whole genome shotgun (WGS) entry which is preliminary data.</text>
</comment>